<feature type="domain" description="Protein kinase" evidence="4">
    <location>
        <begin position="422"/>
        <end position="761"/>
    </location>
</feature>
<keyword evidence="6" id="KW-1185">Reference proteome</keyword>
<evidence type="ECO:0000256" key="3">
    <source>
        <dbReference type="SAM" id="MobiDB-lite"/>
    </source>
</evidence>
<keyword evidence="1" id="KW-0547">Nucleotide-binding</keyword>
<organism evidence="5 6">
    <name type="scientific">Lobosporangium transversale</name>
    <dbReference type="NCBI Taxonomy" id="64571"/>
    <lineage>
        <taxon>Eukaryota</taxon>
        <taxon>Fungi</taxon>
        <taxon>Fungi incertae sedis</taxon>
        <taxon>Mucoromycota</taxon>
        <taxon>Mortierellomycotina</taxon>
        <taxon>Mortierellomycetes</taxon>
        <taxon>Mortierellales</taxon>
        <taxon>Mortierellaceae</taxon>
        <taxon>Lobosporangium</taxon>
    </lineage>
</organism>
<dbReference type="GO" id="GO:0005737">
    <property type="term" value="C:cytoplasm"/>
    <property type="evidence" value="ECO:0007669"/>
    <property type="project" value="TreeGrafter"/>
</dbReference>
<dbReference type="InterPro" id="IPR011009">
    <property type="entry name" value="Kinase-like_dom_sf"/>
</dbReference>
<evidence type="ECO:0000313" key="6">
    <source>
        <dbReference type="Proteomes" id="UP000193648"/>
    </source>
</evidence>
<dbReference type="PROSITE" id="PS50011">
    <property type="entry name" value="PROTEIN_KINASE_DOM"/>
    <property type="match status" value="1"/>
</dbReference>
<feature type="region of interest" description="Disordered" evidence="3">
    <location>
        <begin position="320"/>
        <end position="339"/>
    </location>
</feature>
<dbReference type="GO" id="GO:0000226">
    <property type="term" value="P:microtubule cytoskeleton organization"/>
    <property type="evidence" value="ECO:0007669"/>
    <property type="project" value="TreeGrafter"/>
</dbReference>
<evidence type="ECO:0000256" key="2">
    <source>
        <dbReference type="ARBA" id="ARBA00022840"/>
    </source>
</evidence>
<feature type="region of interest" description="Disordered" evidence="3">
    <location>
        <begin position="630"/>
        <end position="655"/>
    </location>
</feature>
<evidence type="ECO:0000313" key="5">
    <source>
        <dbReference type="EMBL" id="ORZ26572.1"/>
    </source>
</evidence>
<dbReference type="Pfam" id="PF00069">
    <property type="entry name" value="Pkinase"/>
    <property type="match status" value="2"/>
</dbReference>
<gene>
    <name evidence="5" type="ORF">BCR41DRAFT_347564</name>
</gene>
<feature type="compositionally biased region" description="Low complexity" evidence="3">
    <location>
        <begin position="355"/>
        <end position="370"/>
    </location>
</feature>
<dbReference type="AlphaFoldDB" id="A0A1Y2H0H8"/>
<feature type="region of interest" description="Disordered" evidence="3">
    <location>
        <begin position="355"/>
        <end position="384"/>
    </location>
</feature>
<evidence type="ECO:0000259" key="4">
    <source>
        <dbReference type="PROSITE" id="PS50011"/>
    </source>
</evidence>
<feature type="compositionally biased region" description="Polar residues" evidence="3">
    <location>
        <begin position="324"/>
        <end position="334"/>
    </location>
</feature>
<reference evidence="5 6" key="1">
    <citation type="submission" date="2016-07" db="EMBL/GenBank/DDBJ databases">
        <title>Pervasive Adenine N6-methylation of Active Genes in Fungi.</title>
        <authorList>
            <consortium name="DOE Joint Genome Institute"/>
            <person name="Mondo S.J."/>
            <person name="Dannebaum R.O."/>
            <person name="Kuo R.C."/>
            <person name="Labutti K."/>
            <person name="Haridas S."/>
            <person name="Kuo A."/>
            <person name="Salamov A."/>
            <person name="Ahrendt S.R."/>
            <person name="Lipzen A."/>
            <person name="Sullivan W."/>
            <person name="Andreopoulos W.B."/>
            <person name="Clum A."/>
            <person name="Lindquist E."/>
            <person name="Daum C."/>
            <person name="Ramamoorthy G.K."/>
            <person name="Gryganskyi A."/>
            <person name="Culley D."/>
            <person name="Magnuson J.K."/>
            <person name="James T.Y."/>
            <person name="O'Malley M.A."/>
            <person name="Stajich J.E."/>
            <person name="Spatafora J.W."/>
            <person name="Visel A."/>
            <person name="Grigoriev I.V."/>
        </authorList>
    </citation>
    <scope>NUCLEOTIDE SEQUENCE [LARGE SCALE GENOMIC DNA]</scope>
    <source>
        <strain evidence="5 6">NRRL 3116</strain>
    </source>
</reference>
<dbReference type="PANTHER" id="PTHR24346">
    <property type="entry name" value="MAP/MICROTUBULE AFFINITY-REGULATING KINASE"/>
    <property type="match status" value="1"/>
</dbReference>
<dbReference type="STRING" id="64571.A0A1Y2H0H8"/>
<dbReference type="GeneID" id="33564965"/>
<dbReference type="OrthoDB" id="4062651at2759"/>
<protein>
    <submittedName>
        <fullName evidence="5">Kinase-like domain-containing protein</fullName>
    </submittedName>
</protein>
<dbReference type="PANTHER" id="PTHR24346:SF76">
    <property type="entry name" value="NON-SPECIFIC SERINE_THREONINE PROTEIN KINASE"/>
    <property type="match status" value="1"/>
</dbReference>
<evidence type="ECO:0000256" key="1">
    <source>
        <dbReference type="ARBA" id="ARBA00022741"/>
    </source>
</evidence>
<dbReference type="InParanoid" id="A0A1Y2H0H8"/>
<feature type="compositionally biased region" description="Low complexity" evidence="3">
    <location>
        <begin position="218"/>
        <end position="238"/>
    </location>
</feature>
<comment type="caution">
    <text evidence="5">The sequence shown here is derived from an EMBL/GenBank/DDBJ whole genome shotgun (WGS) entry which is preliminary data.</text>
</comment>
<dbReference type="InterPro" id="IPR000719">
    <property type="entry name" value="Prot_kinase_dom"/>
</dbReference>
<keyword evidence="5" id="KW-0808">Transferase</keyword>
<accession>A0A1Y2H0H8</accession>
<dbReference type="EMBL" id="MCFF01000006">
    <property type="protein sequence ID" value="ORZ26572.1"/>
    <property type="molecule type" value="Genomic_DNA"/>
</dbReference>
<dbReference type="SMART" id="SM00220">
    <property type="entry name" value="S_TKc"/>
    <property type="match status" value="1"/>
</dbReference>
<dbReference type="RefSeq" id="XP_021884335.1">
    <property type="nucleotide sequence ID" value="XM_022023121.1"/>
</dbReference>
<dbReference type="GO" id="GO:0035556">
    <property type="term" value="P:intracellular signal transduction"/>
    <property type="evidence" value="ECO:0007669"/>
    <property type="project" value="TreeGrafter"/>
</dbReference>
<dbReference type="Proteomes" id="UP000193648">
    <property type="component" value="Unassembled WGS sequence"/>
</dbReference>
<dbReference type="Gene3D" id="1.10.510.10">
    <property type="entry name" value="Transferase(Phosphotransferase) domain 1"/>
    <property type="match status" value="2"/>
</dbReference>
<name>A0A1Y2H0H8_9FUNG</name>
<sequence length="807" mass="88766">MATQACKTVDGSGDDSTNNFGATITDISHDWMSEQVPCYQHRQRSEPERLVFNPTYPNCAQYSSITSTGNEDGAMKVIEQSKTGRANLGTDVSGDGEDKTRYQQRRPMVSPIDTSPSGLQWRWLQSTLPTIHDHYTDNTDPYTPPSIEQNRKSLSKEKEAREWLTWTQGSNVVKRELSLDLSKDKATNSTLHTHTEPWLTTSVVPSLPHSPSSPPPIVSSVQPSPLLSSPFTSTTSSPTFSIPTAIPIKEPLPSLPSRFESAAFTTPSTSAQRQSCMAFNKASPSSHTTVVSDGGHNVDLQLQLGPEDNLKEHERLDCNRELSNDSGSGSSRPFSTPGIPINRFNYPTSISSHPSHFSRARSFSSHPSSSNYPSTPASTPMITSSSYSSLPYSPAVAFLSSLADATVPEPAPDEEGSIIGDYILGKVIGYGGFSVVREAYMTDMTTVQASDGKSDLRRVAVKIVKIQSGTADHGRIQRTLNKEITIWSQISHPNVLSFIAVERLPTGIFIFCELCTGGHLLHYLTKHQQQRQQQGFTSIAAIYPSGSSKPSGLDEEHARSIFNQIADAVRYLHEEKKIIHRDIKLDNILQHESGAWKICDFGLAEYQDEEAAELFGDTLFTLPRRESTLKLTQPSPSCGGDQGEGQGGDPIMNSDQEDVEEGAIAGGSLAYSSPEQLRCHKPLRCPQSDVWSLGVVLYAMLTGRLPFQDEYEPRLRLHILNGRYEEPTGCSAEALNLLRNMFRCRPEERWRIGQVRDSSWCLGTNEDNSKAGGPDSGVVRSHVGETDYSGGSNDFMATFFKTFRSTL</sequence>
<keyword evidence="2" id="KW-0067">ATP-binding</keyword>
<dbReference type="GO" id="GO:0005524">
    <property type="term" value="F:ATP binding"/>
    <property type="evidence" value="ECO:0007669"/>
    <property type="project" value="UniProtKB-KW"/>
</dbReference>
<feature type="region of interest" description="Disordered" evidence="3">
    <location>
        <begin position="202"/>
        <end position="238"/>
    </location>
</feature>
<feature type="region of interest" description="Disordered" evidence="3">
    <location>
        <begin position="134"/>
        <end position="153"/>
    </location>
</feature>
<keyword evidence="5" id="KW-0418">Kinase</keyword>
<proteinExistence type="predicted"/>
<feature type="compositionally biased region" description="Polar residues" evidence="3">
    <location>
        <begin position="371"/>
        <end position="383"/>
    </location>
</feature>
<dbReference type="SUPFAM" id="SSF56112">
    <property type="entry name" value="Protein kinase-like (PK-like)"/>
    <property type="match status" value="1"/>
</dbReference>
<dbReference type="GO" id="GO:0004674">
    <property type="term" value="F:protein serine/threonine kinase activity"/>
    <property type="evidence" value="ECO:0007669"/>
    <property type="project" value="TreeGrafter"/>
</dbReference>